<proteinExistence type="predicted"/>
<evidence type="ECO:0000313" key="1">
    <source>
        <dbReference type="EMBL" id="CAG8810782.1"/>
    </source>
</evidence>
<name>A0ABN7W0M9_GIGMA</name>
<keyword evidence="2" id="KW-1185">Reference proteome</keyword>
<accession>A0ABN7W0M9</accession>
<dbReference type="EMBL" id="CAJVQB010027584">
    <property type="protein sequence ID" value="CAG8810782.1"/>
    <property type="molecule type" value="Genomic_DNA"/>
</dbReference>
<comment type="caution">
    <text evidence="1">The sequence shown here is derived from an EMBL/GenBank/DDBJ whole genome shotgun (WGS) entry which is preliminary data.</text>
</comment>
<protein>
    <submittedName>
        <fullName evidence="1">12865_t:CDS:1</fullName>
    </submittedName>
</protein>
<reference evidence="1 2" key="1">
    <citation type="submission" date="2021-06" db="EMBL/GenBank/DDBJ databases">
        <authorList>
            <person name="Kallberg Y."/>
            <person name="Tangrot J."/>
            <person name="Rosling A."/>
        </authorList>
    </citation>
    <scope>NUCLEOTIDE SEQUENCE [LARGE SCALE GENOMIC DNA]</scope>
    <source>
        <strain evidence="1 2">120-4 pot B 10/14</strain>
    </source>
</reference>
<dbReference type="Proteomes" id="UP000789901">
    <property type="component" value="Unassembled WGS sequence"/>
</dbReference>
<gene>
    <name evidence="1" type="ORF">GMARGA_LOCUS25173</name>
</gene>
<evidence type="ECO:0000313" key="2">
    <source>
        <dbReference type="Proteomes" id="UP000789901"/>
    </source>
</evidence>
<sequence length="157" mass="18690">MSEFTDSRTLLESNQIILEVNTKLDTQIQALSNTINKEWLDNLKGYIKLDRILENENSQLVLILDPTEVKCRTQYHFQAQYQNRNTLNKKVTKDWEQIYVSKEEIKDEWYKILLMAITIDEWSLMLSNLKNKTVPGISEISYLLIKNVNKKMQEWFI</sequence>
<feature type="non-terminal residue" evidence="1">
    <location>
        <position position="157"/>
    </location>
</feature>
<feature type="non-terminal residue" evidence="1">
    <location>
        <position position="1"/>
    </location>
</feature>
<organism evidence="1 2">
    <name type="scientific">Gigaspora margarita</name>
    <dbReference type="NCBI Taxonomy" id="4874"/>
    <lineage>
        <taxon>Eukaryota</taxon>
        <taxon>Fungi</taxon>
        <taxon>Fungi incertae sedis</taxon>
        <taxon>Mucoromycota</taxon>
        <taxon>Glomeromycotina</taxon>
        <taxon>Glomeromycetes</taxon>
        <taxon>Diversisporales</taxon>
        <taxon>Gigasporaceae</taxon>
        <taxon>Gigaspora</taxon>
    </lineage>
</organism>